<dbReference type="EMBL" id="CAKMRJ010005523">
    <property type="protein sequence ID" value="CAH1446900.1"/>
    <property type="molecule type" value="Genomic_DNA"/>
</dbReference>
<keyword evidence="2" id="KW-1185">Reference proteome</keyword>
<dbReference type="AlphaFoldDB" id="A0AAU9P9Y7"/>
<reference evidence="1 2" key="1">
    <citation type="submission" date="2022-01" db="EMBL/GenBank/DDBJ databases">
        <authorList>
            <person name="Xiong W."/>
            <person name="Schranz E."/>
        </authorList>
    </citation>
    <scope>NUCLEOTIDE SEQUENCE [LARGE SCALE GENOMIC DNA]</scope>
</reference>
<protein>
    <submittedName>
        <fullName evidence="1">Uncharacterized protein</fullName>
    </submittedName>
</protein>
<organism evidence="1 2">
    <name type="scientific">Lactuca virosa</name>
    <dbReference type="NCBI Taxonomy" id="75947"/>
    <lineage>
        <taxon>Eukaryota</taxon>
        <taxon>Viridiplantae</taxon>
        <taxon>Streptophyta</taxon>
        <taxon>Embryophyta</taxon>
        <taxon>Tracheophyta</taxon>
        <taxon>Spermatophyta</taxon>
        <taxon>Magnoliopsida</taxon>
        <taxon>eudicotyledons</taxon>
        <taxon>Gunneridae</taxon>
        <taxon>Pentapetalae</taxon>
        <taxon>asterids</taxon>
        <taxon>campanulids</taxon>
        <taxon>Asterales</taxon>
        <taxon>Asteraceae</taxon>
        <taxon>Cichorioideae</taxon>
        <taxon>Cichorieae</taxon>
        <taxon>Lactucinae</taxon>
        <taxon>Lactuca</taxon>
    </lineage>
</organism>
<gene>
    <name evidence="1" type="ORF">LVIROSA_LOCUS32554</name>
</gene>
<name>A0AAU9P9Y7_9ASTR</name>
<sequence>MCICWISWKANNNQIPVVFSHFKNADDSRCRATSVSYQEGIMSMERKSKFIESDYEMLIDFYIYSQTLKVLWGLATDGLWDYIKRMRSTLLETNFRYMEMCRLHLKL</sequence>
<proteinExistence type="predicted"/>
<accession>A0AAU9P9Y7</accession>
<comment type="caution">
    <text evidence="1">The sequence shown here is derived from an EMBL/GenBank/DDBJ whole genome shotgun (WGS) entry which is preliminary data.</text>
</comment>
<evidence type="ECO:0000313" key="2">
    <source>
        <dbReference type="Proteomes" id="UP001157418"/>
    </source>
</evidence>
<evidence type="ECO:0000313" key="1">
    <source>
        <dbReference type="EMBL" id="CAH1446900.1"/>
    </source>
</evidence>
<dbReference type="Proteomes" id="UP001157418">
    <property type="component" value="Unassembled WGS sequence"/>
</dbReference>